<dbReference type="RefSeq" id="WP_015181450.1">
    <property type="nucleotide sequence ID" value="NC_019738.1"/>
</dbReference>
<gene>
    <name evidence="4" type="ORF">Mic7113_1411</name>
</gene>
<feature type="domain" description="SLH" evidence="3">
    <location>
        <begin position="154"/>
        <end position="218"/>
    </location>
</feature>
<dbReference type="InterPro" id="IPR038673">
    <property type="entry name" value="OprB_sf"/>
</dbReference>
<dbReference type="GO" id="GO:0008643">
    <property type="term" value="P:carbohydrate transport"/>
    <property type="evidence" value="ECO:0007669"/>
    <property type="project" value="InterPro"/>
</dbReference>
<dbReference type="PROSITE" id="PS51272">
    <property type="entry name" value="SLH"/>
    <property type="match status" value="1"/>
</dbReference>
<dbReference type="Gene3D" id="2.40.160.180">
    <property type="entry name" value="Carbohydrate-selective porin OprB"/>
    <property type="match status" value="1"/>
</dbReference>
<feature type="signal peptide" evidence="2">
    <location>
        <begin position="1"/>
        <end position="28"/>
    </location>
</feature>
<accession>K9WA77</accession>
<dbReference type="AlphaFoldDB" id="K9WA77"/>
<dbReference type="PANTHER" id="PTHR43308">
    <property type="entry name" value="OUTER MEMBRANE PROTEIN ALPHA-RELATED"/>
    <property type="match status" value="1"/>
</dbReference>
<dbReference type="InterPro" id="IPR047684">
    <property type="entry name" value="Por_som-like"/>
</dbReference>
<evidence type="ECO:0000313" key="4">
    <source>
        <dbReference type="EMBL" id="AFZ17290.1"/>
    </source>
</evidence>
<dbReference type="Proteomes" id="UP000010471">
    <property type="component" value="Chromosome"/>
</dbReference>
<dbReference type="InterPro" id="IPR051465">
    <property type="entry name" value="Cell_Envelope_Struct_Comp"/>
</dbReference>
<name>K9WA77_9CYAN</name>
<sequence length="653" mass="70449">MSKLIWNTLKASPILLVVSLLVTPSARATQYSIDPVISTHTVTVIPREPAASVQPSDRQTNQPSQSQIVASSPTQTAIAAQPTVETLSQLPESTLIQPSVSPLMPKEASGNLKSTQTILAQQVPPPESSTTEVLQQIQQYNSGIKADSLDQVTNVNQLSDVRPTDWAYEALRSLVERYGCIAGYPDGTYRGNRAMTRYEFAAGVNACLQQMERIIQSSTENFVTKPDLETIQRLVNEFRTELTALGGRVDQIEGRVASLEAQQFSTTTKLRGEAVFAISDLFGDRAGSQAGNPEYTNDEAVFQNRVRLNFDTSFTGKDLLRTRLQAANIEPFGPLTAPSGPGLNVTREGRFAIEAGGNNNVALDKLFYRFPVNDIAQVYLFANQGKFEDVTSTLNPSLEGNGTGALSRFGRYSPIYYMGGQSQGAGVSIGVKNPIRLDLAYLTDGGNNPNEKFGLFDGNHSALAQVTYKPSNALSLGATYVNTYDRSNLRHGTGSIASQMQWQNPVNVANRNNPVVGNSYGLEASFAFSPQVILSGWGAYTNATVIGKGNADIWTYGATLAISDVGSKGSTLGLIVGMEPKLTGSDSTVGPFLVGSGGRRSDRDTGLHIEALYKYKLSPNILITPGVIWLTAPGHDSRNDDIFIGTVRTTFTF</sequence>
<organism evidence="4 5">
    <name type="scientific">Allocoleopsis franciscana PCC 7113</name>
    <dbReference type="NCBI Taxonomy" id="1173027"/>
    <lineage>
        <taxon>Bacteria</taxon>
        <taxon>Bacillati</taxon>
        <taxon>Cyanobacteriota</taxon>
        <taxon>Cyanophyceae</taxon>
        <taxon>Coleofasciculales</taxon>
        <taxon>Coleofasciculaceae</taxon>
        <taxon>Allocoleopsis</taxon>
        <taxon>Allocoleopsis franciscana</taxon>
    </lineage>
</organism>
<protein>
    <submittedName>
        <fullName evidence="4">Putative S-layer protein</fullName>
    </submittedName>
</protein>
<comment type="similarity">
    <text evidence="1 2">Belongs to the OprB family.</text>
</comment>
<dbReference type="NCBIfam" id="NF033921">
    <property type="entry name" value="por_somb"/>
    <property type="match status" value="1"/>
</dbReference>
<dbReference type="eggNOG" id="COG3659">
    <property type="taxonomic scope" value="Bacteria"/>
</dbReference>
<dbReference type="InterPro" id="IPR007049">
    <property type="entry name" value="Carb-sel_porin_OprB"/>
</dbReference>
<dbReference type="KEGG" id="mic:Mic7113_1411"/>
<dbReference type="HOGENOM" id="CLU_018575_1_0_3"/>
<dbReference type="STRING" id="1173027.Mic7113_1411"/>
<feature type="chain" id="PRO_5007231773" evidence="2">
    <location>
        <begin position="29"/>
        <end position="653"/>
    </location>
</feature>
<proteinExistence type="inferred from homology"/>
<evidence type="ECO:0000256" key="2">
    <source>
        <dbReference type="RuleBase" id="RU363072"/>
    </source>
</evidence>
<evidence type="ECO:0000259" key="3">
    <source>
        <dbReference type="PROSITE" id="PS51272"/>
    </source>
</evidence>
<dbReference type="InterPro" id="IPR001119">
    <property type="entry name" value="SLH_dom"/>
</dbReference>
<dbReference type="OrthoDB" id="580845at2"/>
<dbReference type="Pfam" id="PF00395">
    <property type="entry name" value="SLH"/>
    <property type="match status" value="1"/>
</dbReference>
<dbReference type="EMBL" id="CP003630">
    <property type="protein sequence ID" value="AFZ17290.1"/>
    <property type="molecule type" value="Genomic_DNA"/>
</dbReference>
<dbReference type="PANTHER" id="PTHR43308:SF1">
    <property type="entry name" value="OUTER MEMBRANE PROTEIN ALPHA"/>
    <property type="match status" value="1"/>
</dbReference>
<dbReference type="Pfam" id="PF04966">
    <property type="entry name" value="OprB"/>
    <property type="match status" value="1"/>
</dbReference>
<reference evidence="4 5" key="1">
    <citation type="submission" date="2012-06" db="EMBL/GenBank/DDBJ databases">
        <title>Finished chromosome of genome of Microcoleus sp. PCC 7113.</title>
        <authorList>
            <consortium name="US DOE Joint Genome Institute"/>
            <person name="Gugger M."/>
            <person name="Coursin T."/>
            <person name="Rippka R."/>
            <person name="Tandeau De Marsac N."/>
            <person name="Huntemann M."/>
            <person name="Wei C.-L."/>
            <person name="Han J."/>
            <person name="Detter J.C."/>
            <person name="Han C."/>
            <person name="Tapia R."/>
            <person name="Chen A."/>
            <person name="Kyrpides N."/>
            <person name="Mavromatis K."/>
            <person name="Markowitz V."/>
            <person name="Szeto E."/>
            <person name="Ivanova N."/>
            <person name="Pagani I."/>
            <person name="Pati A."/>
            <person name="Goodwin L."/>
            <person name="Nordberg H.P."/>
            <person name="Cantor M.N."/>
            <person name="Hua S.X."/>
            <person name="Woyke T."/>
            <person name="Kerfeld C.A."/>
        </authorList>
    </citation>
    <scope>NUCLEOTIDE SEQUENCE [LARGE SCALE GENOMIC DNA]</scope>
    <source>
        <strain evidence="4 5">PCC 7113</strain>
    </source>
</reference>
<dbReference type="PATRIC" id="fig|1173027.3.peg.1565"/>
<dbReference type="GO" id="GO:0015288">
    <property type="term" value="F:porin activity"/>
    <property type="evidence" value="ECO:0007669"/>
    <property type="project" value="InterPro"/>
</dbReference>
<keyword evidence="5" id="KW-1185">Reference proteome</keyword>
<evidence type="ECO:0000313" key="5">
    <source>
        <dbReference type="Proteomes" id="UP000010471"/>
    </source>
</evidence>
<dbReference type="GO" id="GO:0016020">
    <property type="term" value="C:membrane"/>
    <property type="evidence" value="ECO:0007669"/>
    <property type="project" value="InterPro"/>
</dbReference>
<evidence type="ECO:0000256" key="1">
    <source>
        <dbReference type="ARBA" id="ARBA00008769"/>
    </source>
</evidence>
<keyword evidence="2" id="KW-0732">Signal</keyword>